<reference evidence="1 2" key="1">
    <citation type="submission" date="2024-11" db="EMBL/GenBank/DDBJ databases">
        <title>The Natural Products Discovery Center: Release of the First 8490 Sequenced Strains for Exploring Actinobacteria Biosynthetic Diversity.</title>
        <authorList>
            <person name="Kalkreuter E."/>
            <person name="Kautsar S.A."/>
            <person name="Yang D."/>
            <person name="Bader C.D."/>
            <person name="Teijaro C.N."/>
            <person name="Fluegel L."/>
            <person name="Davis C.M."/>
            <person name="Simpson J.R."/>
            <person name="Lauterbach L."/>
            <person name="Steele A.D."/>
            <person name="Gui C."/>
            <person name="Meng S."/>
            <person name="Li G."/>
            <person name="Viehrig K."/>
            <person name="Ye F."/>
            <person name="Su P."/>
            <person name="Kiefer A.F."/>
            <person name="Nichols A."/>
            <person name="Cepeda A.J."/>
            <person name="Yan W."/>
            <person name="Fan B."/>
            <person name="Jiang Y."/>
            <person name="Adhikari A."/>
            <person name="Zheng C.-J."/>
            <person name="Schuster L."/>
            <person name="Cowan T.M."/>
            <person name="Smanski M.J."/>
            <person name="Chevrette M.G."/>
            <person name="De Carvalho L.P.S."/>
            <person name="Shen B."/>
        </authorList>
    </citation>
    <scope>NUCLEOTIDE SEQUENCE [LARGE SCALE GENOMIC DNA]</scope>
    <source>
        <strain evidence="1 2">NPDC077433</strain>
    </source>
</reference>
<sequence length="63" mass="6972">MSDKNISFLAESSFDYLFTNKVTSPHCMLAYCTKPTLFCPHIGDISRYINGTGAPAIFTAHII</sequence>
<evidence type="ECO:0000313" key="1">
    <source>
        <dbReference type="EMBL" id="MFK4000010.1"/>
    </source>
</evidence>
<dbReference type="RefSeq" id="WP_156915590.1">
    <property type="nucleotide sequence ID" value="NZ_JBJDPD010000001.1"/>
</dbReference>
<name>A0ABW8L545_9GAMM</name>
<organism evidence="1 2">
    <name type="scientific">Psychrobacter namhaensis</name>
    <dbReference type="NCBI Taxonomy" id="292734"/>
    <lineage>
        <taxon>Bacteria</taxon>
        <taxon>Pseudomonadati</taxon>
        <taxon>Pseudomonadota</taxon>
        <taxon>Gammaproteobacteria</taxon>
        <taxon>Moraxellales</taxon>
        <taxon>Moraxellaceae</taxon>
        <taxon>Psychrobacter</taxon>
    </lineage>
</organism>
<keyword evidence="2" id="KW-1185">Reference proteome</keyword>
<dbReference type="Proteomes" id="UP001620234">
    <property type="component" value="Unassembled WGS sequence"/>
</dbReference>
<dbReference type="EMBL" id="JBJDPD010000001">
    <property type="protein sequence ID" value="MFK4000010.1"/>
    <property type="molecule type" value="Genomic_DNA"/>
</dbReference>
<evidence type="ECO:0000313" key="2">
    <source>
        <dbReference type="Proteomes" id="UP001620234"/>
    </source>
</evidence>
<gene>
    <name evidence="1" type="ORF">ACI2I3_01495</name>
</gene>
<comment type="caution">
    <text evidence="1">The sequence shown here is derived from an EMBL/GenBank/DDBJ whole genome shotgun (WGS) entry which is preliminary data.</text>
</comment>
<proteinExistence type="predicted"/>
<accession>A0ABW8L545</accession>
<protein>
    <submittedName>
        <fullName evidence="1">Uncharacterized protein</fullName>
    </submittedName>
</protein>